<keyword evidence="2" id="KW-1185">Reference proteome</keyword>
<name>A0ACD3BHE7_9AGAR</name>
<protein>
    <submittedName>
        <fullName evidence="1">Uncharacterized protein</fullName>
    </submittedName>
</protein>
<evidence type="ECO:0000313" key="1">
    <source>
        <dbReference type="EMBL" id="TFK77071.1"/>
    </source>
</evidence>
<gene>
    <name evidence="1" type="ORF">BDN72DRAFT_852294</name>
</gene>
<evidence type="ECO:0000313" key="2">
    <source>
        <dbReference type="Proteomes" id="UP000308600"/>
    </source>
</evidence>
<dbReference type="Proteomes" id="UP000308600">
    <property type="component" value="Unassembled WGS sequence"/>
</dbReference>
<proteinExistence type="predicted"/>
<organism evidence="1 2">
    <name type="scientific">Pluteus cervinus</name>
    <dbReference type="NCBI Taxonomy" id="181527"/>
    <lineage>
        <taxon>Eukaryota</taxon>
        <taxon>Fungi</taxon>
        <taxon>Dikarya</taxon>
        <taxon>Basidiomycota</taxon>
        <taxon>Agaricomycotina</taxon>
        <taxon>Agaricomycetes</taxon>
        <taxon>Agaricomycetidae</taxon>
        <taxon>Agaricales</taxon>
        <taxon>Pluteineae</taxon>
        <taxon>Pluteaceae</taxon>
        <taxon>Pluteus</taxon>
    </lineage>
</organism>
<reference evidence="1 2" key="1">
    <citation type="journal article" date="2019" name="Nat. Ecol. Evol.">
        <title>Megaphylogeny resolves global patterns of mushroom evolution.</title>
        <authorList>
            <person name="Varga T."/>
            <person name="Krizsan K."/>
            <person name="Foldi C."/>
            <person name="Dima B."/>
            <person name="Sanchez-Garcia M."/>
            <person name="Sanchez-Ramirez S."/>
            <person name="Szollosi G.J."/>
            <person name="Szarkandi J.G."/>
            <person name="Papp V."/>
            <person name="Albert L."/>
            <person name="Andreopoulos W."/>
            <person name="Angelini C."/>
            <person name="Antonin V."/>
            <person name="Barry K.W."/>
            <person name="Bougher N.L."/>
            <person name="Buchanan P."/>
            <person name="Buyck B."/>
            <person name="Bense V."/>
            <person name="Catcheside P."/>
            <person name="Chovatia M."/>
            <person name="Cooper J."/>
            <person name="Damon W."/>
            <person name="Desjardin D."/>
            <person name="Finy P."/>
            <person name="Geml J."/>
            <person name="Haridas S."/>
            <person name="Hughes K."/>
            <person name="Justo A."/>
            <person name="Karasinski D."/>
            <person name="Kautmanova I."/>
            <person name="Kiss B."/>
            <person name="Kocsube S."/>
            <person name="Kotiranta H."/>
            <person name="LaButti K.M."/>
            <person name="Lechner B.E."/>
            <person name="Liimatainen K."/>
            <person name="Lipzen A."/>
            <person name="Lukacs Z."/>
            <person name="Mihaltcheva S."/>
            <person name="Morgado L.N."/>
            <person name="Niskanen T."/>
            <person name="Noordeloos M.E."/>
            <person name="Ohm R.A."/>
            <person name="Ortiz-Santana B."/>
            <person name="Ovrebo C."/>
            <person name="Racz N."/>
            <person name="Riley R."/>
            <person name="Savchenko A."/>
            <person name="Shiryaev A."/>
            <person name="Soop K."/>
            <person name="Spirin V."/>
            <person name="Szebenyi C."/>
            <person name="Tomsovsky M."/>
            <person name="Tulloss R.E."/>
            <person name="Uehling J."/>
            <person name="Grigoriev I.V."/>
            <person name="Vagvolgyi C."/>
            <person name="Papp T."/>
            <person name="Martin F.M."/>
            <person name="Miettinen O."/>
            <person name="Hibbett D.S."/>
            <person name="Nagy L.G."/>
        </authorList>
    </citation>
    <scope>NUCLEOTIDE SEQUENCE [LARGE SCALE GENOMIC DNA]</scope>
    <source>
        <strain evidence="1 2">NL-1719</strain>
    </source>
</reference>
<sequence length="352" mass="39299">MSSQPSSSQPPATETPAEIDRATIELVLRYLSPLPTTPIPPHLVSQQLLQRHHFLSLDPASDVLGYLSWPSADAEQISTLLQSLSLDDLPPAFSVRYSSDQQATFAHVRITTDASSDPALRLVFLWHPTNHWQYHNIALMPFPSDSFISFDHRDPLHVVAQQDDDDAYWNSYAQHDSPSHSSLFSSQKREANMSEEDAYWAQYASVQGSADSTIPSPLPQTRKLVQPQPIRTPDPIYNPLQPPSPSSLARRLEKLSSRSDSPPLIDDTNTSATASDASPFMVPSEEPIGTHQYIIVDEDENPPISPSHSPTDEALKQTIQGIYRMWKTSRPPHQRDDQDAFLRIVQDALAGR</sequence>
<dbReference type="EMBL" id="ML208259">
    <property type="protein sequence ID" value="TFK77071.1"/>
    <property type="molecule type" value="Genomic_DNA"/>
</dbReference>
<accession>A0ACD3BHE7</accession>